<dbReference type="RefSeq" id="WP_393971675.1">
    <property type="nucleotide sequence ID" value="NZ_CP133772.1"/>
</dbReference>
<proteinExistence type="predicted"/>
<feature type="domain" description="VOC" evidence="1">
    <location>
        <begin position="8"/>
        <end position="119"/>
    </location>
</feature>
<name>A0AAX4NDZ3_9ARCH</name>
<evidence type="ECO:0000259" key="1">
    <source>
        <dbReference type="PROSITE" id="PS51819"/>
    </source>
</evidence>
<protein>
    <submittedName>
        <fullName evidence="2">Glyoxalase superfamily protein</fullName>
    </submittedName>
</protein>
<dbReference type="SUPFAM" id="SSF54593">
    <property type="entry name" value="Glyoxalase/Bleomycin resistance protein/Dihydroxybiphenyl dioxygenase"/>
    <property type="match status" value="1"/>
</dbReference>
<dbReference type="EMBL" id="CP133772">
    <property type="protein sequence ID" value="WYX99711.1"/>
    <property type="molecule type" value="Genomic_DNA"/>
</dbReference>
<dbReference type="Pfam" id="PF00903">
    <property type="entry name" value="Glyoxalase"/>
    <property type="match status" value="1"/>
</dbReference>
<gene>
    <name evidence="2" type="ORF">OXIME_000251</name>
</gene>
<evidence type="ECO:0000313" key="2">
    <source>
        <dbReference type="EMBL" id="WYX99711.1"/>
    </source>
</evidence>
<dbReference type="Proteomes" id="UP001451606">
    <property type="component" value="Chromosome"/>
</dbReference>
<evidence type="ECO:0000313" key="3">
    <source>
        <dbReference type="Proteomes" id="UP001451606"/>
    </source>
</evidence>
<dbReference type="InterPro" id="IPR004360">
    <property type="entry name" value="Glyas_Fos-R_dOase_dom"/>
</dbReference>
<dbReference type="KEGG" id="omr:OXIME_000251"/>
<dbReference type="GeneID" id="95966975"/>
<dbReference type="PROSITE" id="PS51819">
    <property type="entry name" value="VOC"/>
    <property type="match status" value="1"/>
</dbReference>
<dbReference type="InterPro" id="IPR037523">
    <property type="entry name" value="VOC_core"/>
</dbReference>
<dbReference type="Gene3D" id="3.10.180.10">
    <property type="entry name" value="2,3-Dihydroxybiphenyl 1,2-Dioxygenase, domain 1"/>
    <property type="match status" value="1"/>
</dbReference>
<accession>A0AAX4NDZ3</accession>
<organism evidence="2 3">
    <name type="scientific">Oxyplasma meridianum</name>
    <dbReference type="NCBI Taxonomy" id="3073602"/>
    <lineage>
        <taxon>Archaea</taxon>
        <taxon>Methanobacteriati</taxon>
        <taxon>Thermoplasmatota</taxon>
        <taxon>Thermoplasmata</taxon>
        <taxon>Thermoplasmatales</taxon>
        <taxon>Thermoplasmataceae</taxon>
        <taxon>Oxyplasma</taxon>
    </lineage>
</organism>
<keyword evidence="3" id="KW-1185">Reference proteome</keyword>
<sequence>MIDSPILSPQEIVYFVKDIDKARDWFLQSFGGSSEFESEFYNSIKAGGVSIGFHPSDEKTQAGVRGQVAYWLVDEIDTAIRHFIEMGCTIFRGPIKSVDSQSVVQLIDPFGNAIGLIERKK</sequence>
<reference evidence="2 3" key="1">
    <citation type="submission" date="2023-09" db="EMBL/GenBank/DDBJ databases">
        <authorList>
            <person name="Golyshina O.V."/>
            <person name="Lunev E.A."/>
            <person name="Bargiela R."/>
            <person name="Gaines M.C."/>
            <person name="Daum B."/>
            <person name="Bale N.J."/>
            <person name="Koenen M."/>
            <person name="Sinninghe Damst J.S."/>
            <person name="Yakimov M."/>
            <person name="Golyshin P.N."/>
        </authorList>
    </citation>
    <scope>NUCLEOTIDE SEQUENCE [LARGE SCALE GENOMIC DNA]</scope>
    <source>
        <strain evidence="2 3">M1</strain>
    </source>
</reference>
<dbReference type="AlphaFoldDB" id="A0AAX4NDZ3"/>
<dbReference type="InterPro" id="IPR029068">
    <property type="entry name" value="Glyas_Bleomycin-R_OHBP_Dase"/>
</dbReference>